<evidence type="ECO:0000256" key="11">
    <source>
        <dbReference type="RuleBase" id="RU365090"/>
    </source>
</evidence>
<dbReference type="InterPro" id="IPR008284">
    <property type="entry name" value="MoCF_biosynth_CS"/>
</dbReference>
<dbReference type="EMBL" id="AJTX02000002">
    <property type="protein sequence ID" value="KKJ01226.1"/>
    <property type="molecule type" value="Genomic_DNA"/>
</dbReference>
<dbReference type="InterPro" id="IPR001453">
    <property type="entry name" value="MoaB/Mog_dom"/>
</dbReference>
<dbReference type="Pfam" id="PF03454">
    <property type="entry name" value="MoeA_C"/>
    <property type="match status" value="1"/>
</dbReference>
<feature type="domain" description="MoaB/Mog" evidence="12">
    <location>
        <begin position="190"/>
        <end position="334"/>
    </location>
</feature>
<dbReference type="SUPFAM" id="SSF63882">
    <property type="entry name" value="MoeA N-terminal region -like"/>
    <property type="match status" value="1"/>
</dbReference>
<sequence>MVCNSNALWSASEAEAHINQLAQPLDPQRDRELLPLTQSLGRVLADTVTSPLDFPHWDNSAMDGYAVRFADVQQCSADRPITLAVVTEIPAGKIPQVSIKAGQAARIFTGAMVPLGADTIVMQEDTEREGDRVILRQAPQPQAFVRHRGSFQRSGEPLLPAGIQLQAADLAILAAAQCTQVPVYRWLRVAIFATGDELVPPDRPLQPGQIVDSNSYALAALVQQGGALAQVFGIVPDSRADLRRAIISAQESADVILSSGGVSVGDYDYIDELLQDLGATLHIRSVAVKPGKPLTVATLPGVGDDRPRLYFGLPGNPVSSLVTFWRFVQPALQRLSGRRDAGCRWLTVPTAEDLHSGGGRETYVWGRVTWPQGGNGEEIQFNPAPGYQNSANLVNLAQTNALAQVPLGVKRIGAGDRVKVLLV</sequence>
<dbReference type="Gene3D" id="2.170.190.11">
    <property type="entry name" value="Molybdopterin biosynthesis moea protein, domain 3"/>
    <property type="match status" value="1"/>
</dbReference>
<keyword evidence="7 11" id="KW-0479">Metal-binding</keyword>
<evidence type="ECO:0000256" key="7">
    <source>
        <dbReference type="ARBA" id="ARBA00022723"/>
    </source>
</evidence>
<dbReference type="GO" id="GO:0006777">
    <property type="term" value="P:Mo-molybdopterin cofactor biosynthetic process"/>
    <property type="evidence" value="ECO:0007669"/>
    <property type="project" value="UniProtKB-UniRule"/>
</dbReference>
<dbReference type="Proteomes" id="UP000034681">
    <property type="component" value="Unassembled WGS sequence"/>
</dbReference>
<dbReference type="InterPro" id="IPR005111">
    <property type="entry name" value="MoeA_C_domain_IV"/>
</dbReference>
<evidence type="ECO:0000256" key="8">
    <source>
        <dbReference type="ARBA" id="ARBA00022842"/>
    </source>
</evidence>
<dbReference type="NCBIfam" id="TIGR00177">
    <property type="entry name" value="molyb_syn"/>
    <property type="match status" value="1"/>
</dbReference>
<dbReference type="UniPathway" id="UPA00344"/>
<comment type="pathway">
    <text evidence="3 11">Cofactor biosynthesis; molybdopterin biosynthesis.</text>
</comment>
<dbReference type="SUPFAM" id="SSF63867">
    <property type="entry name" value="MoeA C-terminal domain-like"/>
    <property type="match status" value="1"/>
</dbReference>
<dbReference type="FunFam" id="3.40.980.10:FF:000004">
    <property type="entry name" value="Molybdopterin molybdenumtransferase"/>
    <property type="match status" value="1"/>
</dbReference>
<dbReference type="EC" id="2.10.1.1" evidence="11"/>
<comment type="similarity">
    <text evidence="4 11">Belongs to the MoeA family.</text>
</comment>
<evidence type="ECO:0000259" key="12">
    <source>
        <dbReference type="SMART" id="SM00852"/>
    </source>
</evidence>
<accession>A0A0M2PXQ7</accession>
<keyword evidence="5 11" id="KW-0500">Molybdenum</keyword>
<evidence type="ECO:0000313" key="14">
    <source>
        <dbReference type="Proteomes" id="UP000034681"/>
    </source>
</evidence>
<keyword evidence="8 11" id="KW-0460">Magnesium</keyword>
<keyword evidence="14" id="KW-1185">Reference proteome</keyword>
<dbReference type="GO" id="GO:0046872">
    <property type="term" value="F:metal ion binding"/>
    <property type="evidence" value="ECO:0007669"/>
    <property type="project" value="UniProtKB-UniRule"/>
</dbReference>
<dbReference type="AlphaFoldDB" id="A0A0M2PXQ7"/>
<protein>
    <recommendedName>
        <fullName evidence="11">Molybdopterin molybdenumtransferase</fullName>
        <ecNumber evidence="11">2.10.1.1</ecNumber>
    </recommendedName>
</protein>
<dbReference type="InterPro" id="IPR005110">
    <property type="entry name" value="MoeA_linker/N"/>
</dbReference>
<keyword evidence="9 11" id="KW-0501">Molybdenum cofactor biosynthesis</keyword>
<reference evidence="13" key="1">
    <citation type="submission" date="2012-04" db="EMBL/GenBank/DDBJ databases">
        <authorList>
            <person name="Borisov I.G."/>
            <person name="Ivanikova N.V."/>
            <person name="Pinevich A.V."/>
        </authorList>
    </citation>
    <scope>NUCLEOTIDE SEQUENCE</scope>
    <source>
        <strain evidence="13">CALU 1027</strain>
    </source>
</reference>
<proteinExistence type="inferred from homology"/>
<evidence type="ECO:0000256" key="4">
    <source>
        <dbReference type="ARBA" id="ARBA00010763"/>
    </source>
</evidence>
<dbReference type="InterPro" id="IPR036425">
    <property type="entry name" value="MoaB/Mog-like_dom_sf"/>
</dbReference>
<evidence type="ECO:0000256" key="5">
    <source>
        <dbReference type="ARBA" id="ARBA00022505"/>
    </source>
</evidence>
<evidence type="ECO:0000256" key="10">
    <source>
        <dbReference type="ARBA" id="ARBA00047317"/>
    </source>
</evidence>
<dbReference type="PANTHER" id="PTHR10192:SF5">
    <property type="entry name" value="GEPHYRIN"/>
    <property type="match status" value="1"/>
</dbReference>
<dbReference type="CDD" id="cd00887">
    <property type="entry name" value="MoeA"/>
    <property type="match status" value="1"/>
</dbReference>
<dbReference type="OrthoDB" id="9804758at2"/>
<dbReference type="Pfam" id="PF00994">
    <property type="entry name" value="MoCF_biosynth"/>
    <property type="match status" value="1"/>
</dbReference>
<dbReference type="InterPro" id="IPR038987">
    <property type="entry name" value="MoeA-like"/>
</dbReference>
<dbReference type="Gene3D" id="2.40.340.10">
    <property type="entry name" value="MoeA, C-terminal, domain IV"/>
    <property type="match status" value="1"/>
</dbReference>
<dbReference type="PANTHER" id="PTHR10192">
    <property type="entry name" value="MOLYBDOPTERIN BIOSYNTHESIS PROTEIN"/>
    <property type="match status" value="1"/>
</dbReference>
<gene>
    <name evidence="13" type="ORF">PROH_02275</name>
</gene>
<dbReference type="GO" id="GO:0061599">
    <property type="term" value="F:molybdopterin molybdotransferase activity"/>
    <property type="evidence" value="ECO:0007669"/>
    <property type="project" value="UniProtKB-UniRule"/>
</dbReference>
<organism evidence="13 14">
    <name type="scientific">Prochlorothrix hollandica PCC 9006 = CALU 1027</name>
    <dbReference type="NCBI Taxonomy" id="317619"/>
    <lineage>
        <taxon>Bacteria</taxon>
        <taxon>Bacillati</taxon>
        <taxon>Cyanobacteriota</taxon>
        <taxon>Cyanophyceae</taxon>
        <taxon>Prochlorotrichales</taxon>
        <taxon>Prochlorotrichaceae</taxon>
        <taxon>Prochlorothrix</taxon>
    </lineage>
</organism>
<evidence type="ECO:0000313" key="13">
    <source>
        <dbReference type="EMBL" id="KKJ01226.1"/>
    </source>
</evidence>
<dbReference type="Gene3D" id="3.90.105.10">
    <property type="entry name" value="Molybdopterin biosynthesis moea protein, domain 2"/>
    <property type="match status" value="1"/>
</dbReference>
<dbReference type="eggNOG" id="COG0303">
    <property type="taxonomic scope" value="Bacteria"/>
</dbReference>
<dbReference type="Gene3D" id="3.40.980.10">
    <property type="entry name" value="MoaB/Mog-like domain"/>
    <property type="match status" value="1"/>
</dbReference>
<dbReference type="GO" id="GO:0005829">
    <property type="term" value="C:cytosol"/>
    <property type="evidence" value="ECO:0007669"/>
    <property type="project" value="TreeGrafter"/>
</dbReference>
<dbReference type="NCBIfam" id="NF045515">
    <property type="entry name" value="Glp_gephyrin"/>
    <property type="match status" value="1"/>
</dbReference>
<evidence type="ECO:0000256" key="2">
    <source>
        <dbReference type="ARBA" id="ARBA00002901"/>
    </source>
</evidence>
<evidence type="ECO:0000256" key="6">
    <source>
        <dbReference type="ARBA" id="ARBA00022679"/>
    </source>
</evidence>
<dbReference type="RefSeq" id="WP_017713825.1">
    <property type="nucleotide sequence ID" value="NZ_KB235941.1"/>
</dbReference>
<keyword evidence="6 11" id="KW-0808">Transferase</keyword>
<comment type="function">
    <text evidence="2 11">Catalyzes the insertion of molybdate into adenylated molybdopterin with the concomitant release of AMP.</text>
</comment>
<name>A0A0M2PXQ7_PROHO</name>
<dbReference type="STRING" id="317619.GCA_000332315_03636"/>
<dbReference type="SMART" id="SM00852">
    <property type="entry name" value="MoCF_biosynth"/>
    <property type="match status" value="1"/>
</dbReference>
<dbReference type="Pfam" id="PF03453">
    <property type="entry name" value="MoeA_N"/>
    <property type="match status" value="1"/>
</dbReference>
<evidence type="ECO:0000256" key="9">
    <source>
        <dbReference type="ARBA" id="ARBA00023150"/>
    </source>
</evidence>
<dbReference type="InterPro" id="IPR036135">
    <property type="entry name" value="MoeA_linker/N_sf"/>
</dbReference>
<comment type="caution">
    <text evidence="13">The sequence shown here is derived from an EMBL/GenBank/DDBJ whole genome shotgun (WGS) entry which is preliminary data.</text>
</comment>
<comment type="cofactor">
    <cofactor evidence="1 11">
        <name>Mg(2+)</name>
        <dbReference type="ChEBI" id="CHEBI:18420"/>
    </cofactor>
</comment>
<comment type="catalytic activity">
    <reaction evidence="10">
        <text>adenylyl-molybdopterin + molybdate = Mo-molybdopterin + AMP + H(+)</text>
        <dbReference type="Rhea" id="RHEA:35047"/>
        <dbReference type="ChEBI" id="CHEBI:15378"/>
        <dbReference type="ChEBI" id="CHEBI:36264"/>
        <dbReference type="ChEBI" id="CHEBI:62727"/>
        <dbReference type="ChEBI" id="CHEBI:71302"/>
        <dbReference type="ChEBI" id="CHEBI:456215"/>
        <dbReference type="EC" id="2.10.1.1"/>
    </reaction>
</comment>
<evidence type="ECO:0000256" key="3">
    <source>
        <dbReference type="ARBA" id="ARBA00005046"/>
    </source>
</evidence>
<dbReference type="PROSITE" id="PS01079">
    <property type="entry name" value="MOCF_BIOSYNTHESIS_2"/>
    <property type="match status" value="1"/>
</dbReference>
<dbReference type="SUPFAM" id="SSF53218">
    <property type="entry name" value="Molybdenum cofactor biosynthesis proteins"/>
    <property type="match status" value="1"/>
</dbReference>
<evidence type="ECO:0000256" key="1">
    <source>
        <dbReference type="ARBA" id="ARBA00001946"/>
    </source>
</evidence>
<dbReference type="InterPro" id="IPR036688">
    <property type="entry name" value="MoeA_C_domain_IV_sf"/>
</dbReference>